<sequence>MLLYFLYYTSLYSNLSVNSVELCHSEFCPC</sequence>
<evidence type="ECO:0000313" key="1">
    <source>
        <dbReference type="EMBL" id="JAH25780.1"/>
    </source>
</evidence>
<reference evidence="1" key="2">
    <citation type="journal article" date="2015" name="Fish Shellfish Immunol.">
        <title>Early steps in the European eel (Anguilla anguilla)-Vibrio vulnificus interaction in the gills: Role of the RtxA13 toxin.</title>
        <authorList>
            <person name="Callol A."/>
            <person name="Pajuelo D."/>
            <person name="Ebbesson L."/>
            <person name="Teles M."/>
            <person name="MacKenzie S."/>
            <person name="Amaro C."/>
        </authorList>
    </citation>
    <scope>NUCLEOTIDE SEQUENCE</scope>
</reference>
<name>A0A0E9RBE4_ANGAN</name>
<reference evidence="1" key="1">
    <citation type="submission" date="2014-11" db="EMBL/GenBank/DDBJ databases">
        <authorList>
            <person name="Amaro Gonzalez C."/>
        </authorList>
    </citation>
    <scope>NUCLEOTIDE SEQUENCE</scope>
</reference>
<protein>
    <submittedName>
        <fullName evidence="1">Uncharacterized protein</fullName>
    </submittedName>
</protein>
<organism evidence="1">
    <name type="scientific">Anguilla anguilla</name>
    <name type="common">European freshwater eel</name>
    <name type="synonym">Muraena anguilla</name>
    <dbReference type="NCBI Taxonomy" id="7936"/>
    <lineage>
        <taxon>Eukaryota</taxon>
        <taxon>Metazoa</taxon>
        <taxon>Chordata</taxon>
        <taxon>Craniata</taxon>
        <taxon>Vertebrata</taxon>
        <taxon>Euteleostomi</taxon>
        <taxon>Actinopterygii</taxon>
        <taxon>Neopterygii</taxon>
        <taxon>Teleostei</taxon>
        <taxon>Anguilliformes</taxon>
        <taxon>Anguillidae</taxon>
        <taxon>Anguilla</taxon>
    </lineage>
</organism>
<accession>A0A0E9RBE4</accession>
<dbReference type="EMBL" id="GBXM01082797">
    <property type="protein sequence ID" value="JAH25780.1"/>
    <property type="molecule type" value="Transcribed_RNA"/>
</dbReference>
<proteinExistence type="predicted"/>
<dbReference type="AlphaFoldDB" id="A0A0E9RBE4"/>